<dbReference type="EMBL" id="JAPQKL010000004">
    <property type="protein sequence ID" value="KAJ5135216.1"/>
    <property type="molecule type" value="Genomic_DNA"/>
</dbReference>
<evidence type="ECO:0000259" key="1">
    <source>
        <dbReference type="Pfam" id="PF13391"/>
    </source>
</evidence>
<dbReference type="GeneID" id="81404408"/>
<dbReference type="Pfam" id="PF13391">
    <property type="entry name" value="HNH_2"/>
    <property type="match status" value="1"/>
</dbReference>
<dbReference type="Proteomes" id="UP001149079">
    <property type="component" value="Unassembled WGS sequence"/>
</dbReference>
<dbReference type="Pfam" id="PF25324">
    <property type="entry name" value="DUF7881"/>
    <property type="match status" value="1"/>
</dbReference>
<evidence type="ECO:0000313" key="4">
    <source>
        <dbReference type="Proteomes" id="UP001149079"/>
    </source>
</evidence>
<dbReference type="InterPro" id="IPR057203">
    <property type="entry name" value="DUF7881"/>
</dbReference>
<gene>
    <name evidence="3" type="ORF">N7515_004494</name>
</gene>
<name>A0A9W9H1Q8_9EURO</name>
<evidence type="ECO:0000259" key="2">
    <source>
        <dbReference type="Pfam" id="PF25324"/>
    </source>
</evidence>
<reference evidence="3" key="1">
    <citation type="submission" date="2022-11" db="EMBL/GenBank/DDBJ databases">
        <authorList>
            <person name="Petersen C."/>
        </authorList>
    </citation>
    <scope>NUCLEOTIDE SEQUENCE</scope>
    <source>
        <strain evidence="3">IBT 22155</strain>
    </source>
</reference>
<organism evidence="3 4">
    <name type="scientific">Penicillium bovifimosum</name>
    <dbReference type="NCBI Taxonomy" id="126998"/>
    <lineage>
        <taxon>Eukaryota</taxon>
        <taxon>Fungi</taxon>
        <taxon>Dikarya</taxon>
        <taxon>Ascomycota</taxon>
        <taxon>Pezizomycotina</taxon>
        <taxon>Eurotiomycetes</taxon>
        <taxon>Eurotiomycetidae</taxon>
        <taxon>Eurotiales</taxon>
        <taxon>Aspergillaceae</taxon>
        <taxon>Penicillium</taxon>
    </lineage>
</organism>
<keyword evidence="4" id="KW-1185">Reference proteome</keyword>
<proteinExistence type="predicted"/>
<dbReference type="RefSeq" id="XP_056522188.1">
    <property type="nucleotide sequence ID" value="XM_056665238.1"/>
</dbReference>
<dbReference type="AlphaFoldDB" id="A0A9W9H1Q8"/>
<sequence length="297" mass="32985">MSRSSSRNVNFFDGSTGAHLGGVRQNGSITKSNFFHMLMDILLAVEAMITIKSRATGQQIPLNTEPLEVGDYDIFCARGNIELTDGLCVRRVISHSNSGRESSFREDVRARDGKCVLTGVINPAASWGDWSGYEAAHIFPMEKEALWKQHNFGRWITNTMGRHSATIDSVQNGILVGAHMHGPFDNFLVSVNPDDGYKITHFGGDGWGVDGRVLDPVCRAPNDPNRVADNLLRWHFRQSVLANMKGAGEPIFEHDFPPGTDVMKEILQGPCSVERMELELFSRLQGTQQEKGEIDIR</sequence>
<dbReference type="InterPro" id="IPR003615">
    <property type="entry name" value="HNH_nuc"/>
</dbReference>
<protein>
    <recommendedName>
        <fullName evidence="5">HNH nuclease domain-containing protein</fullName>
    </recommendedName>
</protein>
<dbReference type="OrthoDB" id="2142759at2759"/>
<comment type="caution">
    <text evidence="3">The sequence shown here is derived from an EMBL/GenBank/DDBJ whole genome shotgun (WGS) entry which is preliminary data.</text>
</comment>
<evidence type="ECO:0008006" key="5">
    <source>
        <dbReference type="Google" id="ProtNLM"/>
    </source>
</evidence>
<reference evidence="3" key="2">
    <citation type="journal article" date="2023" name="IMA Fungus">
        <title>Comparative genomic study of the Penicillium genus elucidates a diverse pangenome and 15 lateral gene transfer events.</title>
        <authorList>
            <person name="Petersen C."/>
            <person name="Sorensen T."/>
            <person name="Nielsen M.R."/>
            <person name="Sondergaard T.E."/>
            <person name="Sorensen J.L."/>
            <person name="Fitzpatrick D.A."/>
            <person name="Frisvad J.C."/>
            <person name="Nielsen K.L."/>
        </authorList>
    </citation>
    <scope>NUCLEOTIDE SEQUENCE</scope>
    <source>
        <strain evidence="3">IBT 22155</strain>
    </source>
</reference>
<feature type="domain" description="HNH nuclease" evidence="1">
    <location>
        <begin position="115"/>
        <end position="192"/>
    </location>
</feature>
<feature type="domain" description="DUF7881" evidence="2">
    <location>
        <begin position="7"/>
        <end position="77"/>
    </location>
</feature>
<evidence type="ECO:0000313" key="3">
    <source>
        <dbReference type="EMBL" id="KAJ5135216.1"/>
    </source>
</evidence>
<accession>A0A9W9H1Q8</accession>